<evidence type="ECO:0000313" key="2">
    <source>
        <dbReference type="Ensembl" id="ENSEBUP00000012595.1"/>
    </source>
</evidence>
<dbReference type="Ensembl" id="ENSEBUT00000013171.1">
    <property type="protein sequence ID" value="ENSEBUP00000012595.1"/>
    <property type="gene ID" value="ENSEBUG00000008003.1"/>
</dbReference>
<dbReference type="AlphaFoldDB" id="A0A8C4QAW3"/>
<keyword evidence="1" id="KW-1133">Transmembrane helix</keyword>
<keyword evidence="1" id="KW-0812">Transmembrane</keyword>
<accession>A0A8C4QAW3</accession>
<feature type="transmembrane region" description="Helical" evidence="1">
    <location>
        <begin position="20"/>
        <end position="44"/>
    </location>
</feature>
<keyword evidence="1" id="KW-0472">Membrane</keyword>
<dbReference type="Proteomes" id="UP000694388">
    <property type="component" value="Unplaced"/>
</dbReference>
<name>A0A8C4QAW3_EPTBU</name>
<sequence>MGNQHPSTPTPNLGLIHRYFSYSYISTSGSNMFLTFSLGPAFIFQMNVPPMGLAGASARKLRTQEHLWKQAKPIYLQSHEDT</sequence>
<organism evidence="2 3">
    <name type="scientific">Eptatretus burgeri</name>
    <name type="common">Inshore hagfish</name>
    <dbReference type="NCBI Taxonomy" id="7764"/>
    <lineage>
        <taxon>Eukaryota</taxon>
        <taxon>Metazoa</taxon>
        <taxon>Chordata</taxon>
        <taxon>Craniata</taxon>
        <taxon>Vertebrata</taxon>
        <taxon>Cyclostomata</taxon>
        <taxon>Myxini</taxon>
        <taxon>Myxiniformes</taxon>
        <taxon>Myxinidae</taxon>
        <taxon>Eptatretinae</taxon>
        <taxon>Eptatretus</taxon>
    </lineage>
</organism>
<keyword evidence="3" id="KW-1185">Reference proteome</keyword>
<protein>
    <submittedName>
        <fullName evidence="2">Uncharacterized protein</fullName>
    </submittedName>
</protein>
<reference evidence="2" key="2">
    <citation type="submission" date="2025-09" db="UniProtKB">
        <authorList>
            <consortium name="Ensembl"/>
        </authorList>
    </citation>
    <scope>IDENTIFICATION</scope>
</reference>
<evidence type="ECO:0000256" key="1">
    <source>
        <dbReference type="SAM" id="Phobius"/>
    </source>
</evidence>
<proteinExistence type="predicted"/>
<reference evidence="2" key="1">
    <citation type="submission" date="2025-08" db="UniProtKB">
        <authorList>
            <consortium name="Ensembl"/>
        </authorList>
    </citation>
    <scope>IDENTIFICATION</scope>
</reference>
<evidence type="ECO:0000313" key="3">
    <source>
        <dbReference type="Proteomes" id="UP000694388"/>
    </source>
</evidence>